<feature type="chain" id="PRO_5047239845" description="Starch-binding associating with outer membrane" evidence="1">
    <location>
        <begin position="19"/>
        <end position="474"/>
    </location>
</feature>
<dbReference type="SUPFAM" id="SSF48452">
    <property type="entry name" value="TPR-like"/>
    <property type="match status" value="1"/>
</dbReference>
<organism evidence="2 3">
    <name type="scientific">Cellulophaga geojensis KL-A</name>
    <dbReference type="NCBI Taxonomy" id="1328323"/>
    <lineage>
        <taxon>Bacteria</taxon>
        <taxon>Pseudomonadati</taxon>
        <taxon>Bacteroidota</taxon>
        <taxon>Flavobacteriia</taxon>
        <taxon>Flavobacteriales</taxon>
        <taxon>Flavobacteriaceae</taxon>
        <taxon>Cellulophaga</taxon>
    </lineage>
</organism>
<keyword evidence="3" id="KW-1185">Reference proteome</keyword>
<accession>A0ABP3B4Z4</accession>
<feature type="signal peptide" evidence="1">
    <location>
        <begin position="1"/>
        <end position="18"/>
    </location>
</feature>
<gene>
    <name evidence="2" type="ORF">KLA_17087</name>
</gene>
<dbReference type="InterPro" id="IPR041662">
    <property type="entry name" value="SusD-like_2"/>
</dbReference>
<comment type="caution">
    <text evidence="2">The sequence shown here is derived from an EMBL/GenBank/DDBJ whole genome shotgun (WGS) entry which is preliminary data.</text>
</comment>
<dbReference type="RefSeq" id="WP_013621703.1">
    <property type="nucleotide sequence ID" value="NZ_ARZX01000047.1"/>
</dbReference>
<sequence>MKKNKIFTLLLSATMFCACDNGLEELNVDPNNAVIVSPSTLLTTAEYTFYNSMAGTGVNAGWGMLMTQQWAENEYTEDSRYNQTITAFDGTWSTMYVSILKELNSAKELVELQDVSDNIKTNRKNILDVMSSQVFTFLSDGFGAVPYTEAINSEFNLPSYDSQENVYLGILETLEQASNSFDTSSPSFTSGDVVYNGNVDSWIKLTNSLMLKYAIRLSDVDLATATQYATAAASNLISSNVENALFTFDAAPDRSNPLWRNVNINNRDDYAVSEYLVTTLTDLGDPRLEVYAKPASSGSIVGMPYGLSDNDATVLKPTTSRPSDLVRAATAPHVIMSYAEVQFLLAEAYQRGILTGDAEAAYNNAVTASMNYWGIDDSAAISDYLTNNPYDAANWKESIGVQKWVALYAKGFEAWNEWRRLDYPQLTAPEAAFISTIPVRMPYPLSETTSNAASLEAVTSTPGDMTTKVWWDVN</sequence>
<dbReference type="EMBL" id="ARZX01000047">
    <property type="protein sequence ID" value="EWH09921.1"/>
    <property type="molecule type" value="Genomic_DNA"/>
</dbReference>
<dbReference type="PROSITE" id="PS51257">
    <property type="entry name" value="PROKAR_LIPOPROTEIN"/>
    <property type="match status" value="1"/>
</dbReference>
<evidence type="ECO:0000313" key="2">
    <source>
        <dbReference type="EMBL" id="EWH09921.1"/>
    </source>
</evidence>
<reference evidence="2 3" key="1">
    <citation type="journal article" date="2014" name="Genome Announc.">
        <title>Draft Genome Sequence of the Carrageenan-Degrading Bacterium Cellulophaga sp. Strain KL-A, Isolated from Decaying Marine Algae.</title>
        <authorList>
            <person name="Shan D."/>
            <person name="Ying J."/>
            <person name="Li X."/>
            <person name="Gao Z."/>
            <person name="Wei G."/>
            <person name="Shao Z."/>
        </authorList>
    </citation>
    <scope>NUCLEOTIDE SEQUENCE [LARGE SCALE GENOMIC DNA]</scope>
    <source>
        <strain evidence="2 3">KL-A</strain>
    </source>
</reference>
<dbReference type="Gene3D" id="1.25.40.390">
    <property type="match status" value="1"/>
</dbReference>
<evidence type="ECO:0000256" key="1">
    <source>
        <dbReference type="SAM" id="SignalP"/>
    </source>
</evidence>
<keyword evidence="1" id="KW-0732">Signal</keyword>
<dbReference type="Proteomes" id="UP000019275">
    <property type="component" value="Unassembled WGS sequence"/>
</dbReference>
<name>A0ABP3B4Z4_9FLAO</name>
<protein>
    <recommendedName>
        <fullName evidence="4">Starch-binding associating with outer membrane</fullName>
    </recommendedName>
</protein>
<dbReference type="InterPro" id="IPR011990">
    <property type="entry name" value="TPR-like_helical_dom_sf"/>
</dbReference>
<evidence type="ECO:0000313" key="3">
    <source>
        <dbReference type="Proteomes" id="UP000019275"/>
    </source>
</evidence>
<dbReference type="Pfam" id="PF12771">
    <property type="entry name" value="SusD-like_2"/>
    <property type="match status" value="1"/>
</dbReference>
<evidence type="ECO:0008006" key="4">
    <source>
        <dbReference type="Google" id="ProtNLM"/>
    </source>
</evidence>
<proteinExistence type="predicted"/>